<evidence type="ECO:0000313" key="2">
    <source>
        <dbReference type="EMBL" id="OPE54872.1"/>
    </source>
</evidence>
<evidence type="ECO:0000256" key="1">
    <source>
        <dbReference type="SAM" id="Phobius"/>
    </source>
</evidence>
<dbReference type="Proteomes" id="UP000220340">
    <property type="component" value="Unassembled WGS sequence"/>
</dbReference>
<dbReference type="EMBL" id="PDCR01000014">
    <property type="protein sequence ID" value="PEG54197.1"/>
    <property type="molecule type" value="Genomic_DNA"/>
</dbReference>
<evidence type="ECO:0000313" key="3">
    <source>
        <dbReference type="EMBL" id="PEG54197.1"/>
    </source>
</evidence>
<keyword evidence="1" id="KW-0472">Membrane</keyword>
<dbReference type="EMBL" id="MIJD01000059">
    <property type="protein sequence ID" value="OPE54872.1"/>
    <property type="molecule type" value="Genomic_DNA"/>
</dbReference>
<name>A0A1Q4HFU2_9MYCO</name>
<dbReference type="Proteomes" id="UP000191039">
    <property type="component" value="Unassembled WGS sequence"/>
</dbReference>
<keyword evidence="5" id="KW-1185">Reference proteome</keyword>
<protein>
    <recommendedName>
        <fullName evidence="6">DUF5652 domain-containing protein</fullName>
    </recommendedName>
</protein>
<reference evidence="3 5" key="2">
    <citation type="submission" date="2017-10" db="EMBL/GenBank/DDBJ databases">
        <title>The new phylogeny of genus Mycobacterium.</title>
        <authorList>
            <person name="Tortoli E."/>
            <person name="Trovato A."/>
            <person name="Cirillo D.M."/>
        </authorList>
    </citation>
    <scope>NUCLEOTIDE SEQUENCE [LARGE SCALE GENOMIC DNA]</scope>
    <source>
        <strain evidence="3 5">IP141170001</strain>
    </source>
</reference>
<gene>
    <name evidence="2" type="ORF">BV510_08025</name>
    <name evidence="3" type="ORF">CRI78_12720</name>
</gene>
<feature type="transmembrane region" description="Helical" evidence="1">
    <location>
        <begin position="48"/>
        <end position="69"/>
    </location>
</feature>
<dbReference type="AlphaFoldDB" id="A0A1Q4HFU2"/>
<evidence type="ECO:0000313" key="4">
    <source>
        <dbReference type="Proteomes" id="UP000191039"/>
    </source>
</evidence>
<sequence>MARKSWKEIPPAGKAAIIVLTALDAGLRAWALRDLAHRDAAQVNGPRWLWRIALGAVTSSGVLPAAYLLRGRKPGVDHR</sequence>
<proteinExistence type="predicted"/>
<organism evidence="3 5">
    <name type="scientific">Mycolicibacterium diernhoferi</name>
    <dbReference type="NCBI Taxonomy" id="1801"/>
    <lineage>
        <taxon>Bacteria</taxon>
        <taxon>Bacillati</taxon>
        <taxon>Actinomycetota</taxon>
        <taxon>Actinomycetes</taxon>
        <taxon>Mycobacteriales</taxon>
        <taxon>Mycobacteriaceae</taxon>
        <taxon>Mycolicibacterium</taxon>
    </lineage>
</organism>
<accession>A0A1Q4HFU2</accession>
<dbReference type="RefSeq" id="WP_073855878.1">
    <property type="nucleotide sequence ID" value="NZ_BAAATC010000019.1"/>
</dbReference>
<keyword evidence="1" id="KW-0812">Transmembrane</keyword>
<evidence type="ECO:0000313" key="5">
    <source>
        <dbReference type="Proteomes" id="UP000220340"/>
    </source>
</evidence>
<evidence type="ECO:0008006" key="6">
    <source>
        <dbReference type="Google" id="ProtNLM"/>
    </source>
</evidence>
<dbReference type="OrthoDB" id="5125307at2"/>
<comment type="caution">
    <text evidence="3">The sequence shown here is derived from an EMBL/GenBank/DDBJ whole genome shotgun (WGS) entry which is preliminary data.</text>
</comment>
<reference evidence="2 4" key="1">
    <citation type="submission" date="2016-09" db="EMBL/GenBank/DDBJ databases">
        <title>genome sequences of unsequenced Mycobacteria.</title>
        <authorList>
            <person name="Greninger A.L."/>
            <person name="Jerome K.R."/>
            <person name="Mcnair B."/>
            <person name="Wallis C."/>
            <person name="Fang F."/>
        </authorList>
    </citation>
    <scope>NUCLEOTIDE SEQUENCE [LARGE SCALE GENOMIC DNA]</scope>
    <source>
        <strain evidence="2 4">BM1</strain>
    </source>
</reference>
<keyword evidence="1" id="KW-1133">Transmembrane helix</keyword>